<comment type="caution">
    <text evidence="7">The sequence shown here is derived from an EMBL/GenBank/DDBJ whole genome shotgun (WGS) entry which is preliminary data.</text>
</comment>
<comment type="similarity">
    <text evidence="1">Belongs to the peptidase S9A family.</text>
</comment>
<gene>
    <name evidence="7" type="ORF">ENR23_02605</name>
</gene>
<evidence type="ECO:0000259" key="6">
    <source>
        <dbReference type="Pfam" id="PF02897"/>
    </source>
</evidence>
<dbReference type="GO" id="GO:0006508">
    <property type="term" value="P:proteolysis"/>
    <property type="evidence" value="ECO:0007669"/>
    <property type="project" value="UniProtKB-KW"/>
</dbReference>
<organism evidence="7">
    <name type="scientific">Eiseniibacteriota bacterium</name>
    <dbReference type="NCBI Taxonomy" id="2212470"/>
    <lineage>
        <taxon>Bacteria</taxon>
        <taxon>Candidatus Eiseniibacteriota</taxon>
    </lineage>
</organism>
<proteinExistence type="inferred from homology"/>
<dbReference type="Pfam" id="PF00326">
    <property type="entry name" value="Peptidase_S9"/>
    <property type="match status" value="1"/>
</dbReference>
<protein>
    <submittedName>
        <fullName evidence="7">S9 family peptidase</fullName>
    </submittedName>
</protein>
<name>A0A832I813_UNCEI</name>
<evidence type="ECO:0000256" key="3">
    <source>
        <dbReference type="ARBA" id="ARBA00022801"/>
    </source>
</evidence>
<dbReference type="SUPFAM" id="SSF50993">
    <property type="entry name" value="Peptidase/esterase 'gauge' domain"/>
    <property type="match status" value="1"/>
</dbReference>
<feature type="domain" description="Peptidase S9 prolyl oligopeptidase catalytic" evidence="5">
    <location>
        <begin position="475"/>
        <end position="691"/>
    </location>
</feature>
<dbReference type="Pfam" id="PF02897">
    <property type="entry name" value="Peptidase_S9_N"/>
    <property type="match status" value="1"/>
</dbReference>
<dbReference type="InterPro" id="IPR051543">
    <property type="entry name" value="Serine_Peptidase_S9A"/>
</dbReference>
<dbReference type="InterPro" id="IPR001375">
    <property type="entry name" value="Peptidase_S9_cat"/>
</dbReference>
<dbReference type="PANTHER" id="PTHR11757">
    <property type="entry name" value="PROTEASE FAMILY S9A OLIGOPEPTIDASE"/>
    <property type="match status" value="1"/>
</dbReference>
<dbReference type="AlphaFoldDB" id="A0A832I813"/>
<sequence>MTTADAVQPAAPVARRIPHRVTLHGETRVDDYFWMREKENPAVRAHLEAENAYAEALTAHLAPLRETLYAEMLGRIQQADVSAPWPKGGFLYYARTAEGKQYAAWCRRPAAAPPPPAEGPDPHETVLVDLNDVAERHAFVALHDFEPSDDGTKLAYSLDTTGFRQYTLRIRDLVTGRDGPETMEKVANVTWAADGRTLFYTVEDDAKRHARLYRHRLGEPVDRDVLVHEEPDQRFELSCRRTRSGAFIVLTSSSQTTSEVRVLPADRPDDAFTLVAPRAEGVEYDLDHHGDRFWIRANDTGRNFRVVTAPVATPGREHWREETPHRPDVMIEGLDLFARHCVRWEREGGLPRVTIVDLRSGATRRLEFPETAWDAYPGRNEEFDTNQVRYHYTSFVTPLSVYDADMDTGASTLRKRQPVLGGYDATRYEVERLAATAPDGTRIPISLVRRADVARDGRAPLYLYGYGAYGITMDPSFDARRLSLLDRGVVYAIAHVRGGGELGKAWHDGGRMANKMNSFTDFIACAEHLVREGYAARERLAIGGGSAGGLLIGAVLNLRPDLCRAAILNVPFVDVLNTMSDPTLPLTVTEYEEWGNPHLRDDYERMKAYCPYTNLARRAYPALLVKTSLNDSQVMYWEPAKYVAKLRALKLGPAPLLFRTNMAGGHGGSSGRFDALRDTAFDHAFLLWQMGLAK</sequence>
<keyword evidence="4" id="KW-0720">Serine protease</keyword>
<evidence type="ECO:0000313" key="7">
    <source>
        <dbReference type="EMBL" id="HGZ42312.1"/>
    </source>
</evidence>
<accession>A0A832I813</accession>
<keyword evidence="2" id="KW-0645">Protease</keyword>
<evidence type="ECO:0000256" key="1">
    <source>
        <dbReference type="ARBA" id="ARBA00005228"/>
    </source>
</evidence>
<dbReference type="PANTHER" id="PTHR11757:SF19">
    <property type="entry name" value="PROLYL ENDOPEPTIDASE-LIKE"/>
    <property type="match status" value="1"/>
</dbReference>
<dbReference type="EMBL" id="DSQF01000004">
    <property type="protein sequence ID" value="HGZ42312.1"/>
    <property type="molecule type" value="Genomic_DNA"/>
</dbReference>
<evidence type="ECO:0000256" key="2">
    <source>
        <dbReference type="ARBA" id="ARBA00022670"/>
    </source>
</evidence>
<dbReference type="InterPro" id="IPR023302">
    <property type="entry name" value="Pept_S9A_N"/>
</dbReference>
<reference evidence="7" key="1">
    <citation type="journal article" date="2020" name="mSystems">
        <title>Genome- and Community-Level Interaction Insights into Carbon Utilization and Element Cycling Functions of Hydrothermarchaeota in Hydrothermal Sediment.</title>
        <authorList>
            <person name="Zhou Z."/>
            <person name="Liu Y."/>
            <person name="Xu W."/>
            <person name="Pan J."/>
            <person name="Luo Z.H."/>
            <person name="Li M."/>
        </authorList>
    </citation>
    <scope>NUCLEOTIDE SEQUENCE [LARGE SCALE GENOMIC DNA]</scope>
    <source>
        <strain evidence="7">SpSt-381</strain>
    </source>
</reference>
<evidence type="ECO:0000256" key="4">
    <source>
        <dbReference type="ARBA" id="ARBA00022825"/>
    </source>
</evidence>
<dbReference type="InterPro" id="IPR002470">
    <property type="entry name" value="Peptidase_S9A"/>
</dbReference>
<evidence type="ECO:0000259" key="5">
    <source>
        <dbReference type="Pfam" id="PF00326"/>
    </source>
</evidence>
<feature type="domain" description="Peptidase S9A N-terminal" evidence="6">
    <location>
        <begin position="12"/>
        <end position="416"/>
    </location>
</feature>
<dbReference type="InterPro" id="IPR029058">
    <property type="entry name" value="AB_hydrolase_fold"/>
</dbReference>
<dbReference type="Gene3D" id="3.40.50.1820">
    <property type="entry name" value="alpha/beta hydrolase"/>
    <property type="match status" value="1"/>
</dbReference>
<keyword evidence="3" id="KW-0378">Hydrolase</keyword>
<dbReference type="Gene3D" id="2.130.10.120">
    <property type="entry name" value="Prolyl oligopeptidase, N-terminal domain"/>
    <property type="match status" value="1"/>
</dbReference>
<dbReference type="GO" id="GO:0004252">
    <property type="term" value="F:serine-type endopeptidase activity"/>
    <property type="evidence" value="ECO:0007669"/>
    <property type="project" value="InterPro"/>
</dbReference>
<dbReference type="SUPFAM" id="SSF53474">
    <property type="entry name" value="alpha/beta-Hydrolases"/>
    <property type="match status" value="1"/>
</dbReference>
<dbReference type="PRINTS" id="PR00862">
    <property type="entry name" value="PROLIGOPTASE"/>
</dbReference>